<evidence type="ECO:0000256" key="1">
    <source>
        <dbReference type="SAM" id="MobiDB-lite"/>
    </source>
</evidence>
<dbReference type="AlphaFoldDB" id="A0A645H0W0"/>
<feature type="region of interest" description="Disordered" evidence="1">
    <location>
        <begin position="1"/>
        <end position="74"/>
    </location>
</feature>
<protein>
    <submittedName>
        <fullName evidence="2">Uncharacterized protein</fullName>
    </submittedName>
</protein>
<evidence type="ECO:0000313" key="2">
    <source>
        <dbReference type="EMBL" id="MPN31619.1"/>
    </source>
</evidence>
<gene>
    <name evidence="2" type="ORF">SDC9_179093</name>
</gene>
<sequence>MAEHPETVVPADSERPFDASVHFEDATRGDKIERRSAQCAAEKYGKPRKERNDARLLSALEGVRKRETQKTGCA</sequence>
<feature type="compositionally biased region" description="Basic and acidic residues" evidence="1">
    <location>
        <begin position="1"/>
        <end position="36"/>
    </location>
</feature>
<feature type="compositionally biased region" description="Basic and acidic residues" evidence="1">
    <location>
        <begin position="43"/>
        <end position="54"/>
    </location>
</feature>
<reference evidence="2" key="1">
    <citation type="submission" date="2019-08" db="EMBL/GenBank/DDBJ databases">
        <authorList>
            <person name="Kucharzyk K."/>
            <person name="Murdoch R.W."/>
            <person name="Higgins S."/>
            <person name="Loffler F."/>
        </authorList>
    </citation>
    <scope>NUCLEOTIDE SEQUENCE</scope>
</reference>
<feature type="compositionally biased region" description="Basic and acidic residues" evidence="1">
    <location>
        <begin position="62"/>
        <end position="74"/>
    </location>
</feature>
<name>A0A645H0W0_9ZZZZ</name>
<comment type="caution">
    <text evidence="2">The sequence shown here is derived from an EMBL/GenBank/DDBJ whole genome shotgun (WGS) entry which is preliminary data.</text>
</comment>
<proteinExistence type="predicted"/>
<accession>A0A645H0W0</accession>
<organism evidence="2">
    <name type="scientific">bioreactor metagenome</name>
    <dbReference type="NCBI Taxonomy" id="1076179"/>
    <lineage>
        <taxon>unclassified sequences</taxon>
        <taxon>metagenomes</taxon>
        <taxon>ecological metagenomes</taxon>
    </lineage>
</organism>
<dbReference type="EMBL" id="VSSQ01083211">
    <property type="protein sequence ID" value="MPN31619.1"/>
    <property type="molecule type" value="Genomic_DNA"/>
</dbReference>